<dbReference type="GO" id="GO:0032259">
    <property type="term" value="P:methylation"/>
    <property type="evidence" value="ECO:0007669"/>
    <property type="project" value="UniProtKB-KW"/>
</dbReference>
<protein>
    <submittedName>
        <fullName evidence="1">Class I SAM-dependent methyltransferase</fullName>
    </submittedName>
</protein>
<comment type="caution">
    <text evidence="1">The sequence shown here is derived from an EMBL/GenBank/DDBJ whole genome shotgun (WGS) entry which is preliminary data.</text>
</comment>
<dbReference type="AlphaFoldDB" id="A0A8T4LI24"/>
<keyword evidence="1" id="KW-0808">Transferase</keyword>
<dbReference type="EMBL" id="JAGVWE010000003">
    <property type="protein sequence ID" value="MBS3062895.1"/>
    <property type="molecule type" value="Genomic_DNA"/>
</dbReference>
<name>A0A8T4LI24_9ARCH</name>
<dbReference type="Proteomes" id="UP000678237">
    <property type="component" value="Unassembled WGS sequence"/>
</dbReference>
<dbReference type="Pfam" id="PF13578">
    <property type="entry name" value="Methyltransf_24"/>
    <property type="match status" value="1"/>
</dbReference>
<dbReference type="SUPFAM" id="SSF53335">
    <property type="entry name" value="S-adenosyl-L-methionine-dependent methyltransferases"/>
    <property type="match status" value="1"/>
</dbReference>
<gene>
    <name evidence="1" type="ORF">J4203_03410</name>
</gene>
<reference evidence="1" key="1">
    <citation type="submission" date="2021-03" db="EMBL/GenBank/DDBJ databases">
        <authorList>
            <person name="Jaffe A."/>
        </authorList>
    </citation>
    <scope>NUCLEOTIDE SEQUENCE</scope>
    <source>
        <strain evidence="1">RIFCSPLOWO2_01_FULL_58_19</strain>
    </source>
</reference>
<evidence type="ECO:0000313" key="2">
    <source>
        <dbReference type="Proteomes" id="UP000678237"/>
    </source>
</evidence>
<reference evidence="1" key="2">
    <citation type="submission" date="2021-05" db="EMBL/GenBank/DDBJ databases">
        <title>Protein family content uncovers lineage relationships and bacterial pathway maintenance mechanisms in DPANN archaea.</title>
        <authorList>
            <person name="Castelle C.J."/>
            <person name="Meheust R."/>
            <person name="Jaffe A.L."/>
            <person name="Seitz K."/>
            <person name="Gong X."/>
            <person name="Baker B.J."/>
            <person name="Banfield J.F."/>
        </authorList>
    </citation>
    <scope>NUCLEOTIDE SEQUENCE</scope>
    <source>
        <strain evidence="1">RIFCSPLOWO2_01_FULL_58_19</strain>
    </source>
</reference>
<dbReference type="InterPro" id="IPR029063">
    <property type="entry name" value="SAM-dependent_MTases_sf"/>
</dbReference>
<organism evidence="1 2">
    <name type="scientific">Candidatus Iainarchaeum sp</name>
    <dbReference type="NCBI Taxonomy" id="3101447"/>
    <lineage>
        <taxon>Archaea</taxon>
        <taxon>Candidatus Iainarchaeota</taxon>
        <taxon>Candidatus Iainarchaeia</taxon>
        <taxon>Candidatus Iainarchaeales</taxon>
        <taxon>Candidatus Iainarchaeaceae</taxon>
        <taxon>Candidatus Iainarchaeum</taxon>
    </lineage>
</organism>
<accession>A0A8T4LI24</accession>
<sequence length="100" mass="11271">MPGLIEPIRGKSVEVARHWDKPIQLLFIDGAHEYEDTKADFTAWEPFLAKGGTIAFHDYELSPCPVYGVTQAVNELIAPSKRFSKLERINSLVWATKIAE</sequence>
<keyword evidence="1" id="KW-0489">Methyltransferase</keyword>
<evidence type="ECO:0000313" key="1">
    <source>
        <dbReference type="EMBL" id="MBS3062895.1"/>
    </source>
</evidence>
<proteinExistence type="predicted"/>
<dbReference type="GO" id="GO:0008168">
    <property type="term" value="F:methyltransferase activity"/>
    <property type="evidence" value="ECO:0007669"/>
    <property type="project" value="UniProtKB-KW"/>
</dbReference>
<dbReference type="Gene3D" id="3.40.50.150">
    <property type="entry name" value="Vaccinia Virus protein VP39"/>
    <property type="match status" value="1"/>
</dbReference>